<keyword evidence="4" id="KW-0812">Transmembrane</keyword>
<dbReference type="Proteomes" id="UP000492820">
    <property type="component" value="Unassembled WGS sequence"/>
</dbReference>
<feature type="compositionally biased region" description="Basic and acidic residues" evidence="3">
    <location>
        <begin position="609"/>
        <end position="634"/>
    </location>
</feature>
<protein>
    <submittedName>
        <fullName evidence="6 8">Leucine rich repeat containing protein 15</fullName>
    </submittedName>
</protein>
<dbReference type="AlphaFoldDB" id="A0A068WHU4"/>
<feature type="chain" id="PRO_5035983546" evidence="5">
    <location>
        <begin position="27"/>
        <end position="732"/>
    </location>
</feature>
<dbReference type="Gene3D" id="3.80.10.10">
    <property type="entry name" value="Ribonuclease Inhibitor"/>
    <property type="match status" value="3"/>
</dbReference>
<sequence>MQRWVSLSGFSFFLLILSIASHSAEAGCSCTSKTCSCSGDDASDLSGLLVEDICTEGGTFTRLVLQDVPNLINLQQGFTALRESRCDGLKQLEVLELHQTGIQNLSSNLFQGLPVLKSLDLSNNSYLKSYRDGSFTKIGNTLIELVATDNRVHSLTKGVFADLKNLQRLILARNKIGYIEEGVFSSGCCGHLKELSLEGNILTDLEDATFVGLRNLQKLDLRGNPLQRLSPRLFSPFASSLTHLWMSHDDSATFGGFDTLPNALFTKMAMLEELSMVELKITNLTADSFTGLTNLKKLSLRGNRLTVLPKGCFTSLPQLEELDLSANGMVCIPDNSEDHYVKLRSLDLSLNGLTHLTRRTFSMLASSHPTPGFPRLLVNISSNPIRRIEPDAFCSFNGPVKLILAPEGAKAPSWAVMDGWPDNPFALVGNGSVIQGLDRSGVVEGRPDAAALCGPEGHLFRAKILTSSLYENSKYTDKDIENSLNSECPWLLPDELSPWQLSKLGVPGLPRVPGGSDGSYALEEGSRIYLLIIVAVCITFLLAALTVIMCYRAWSRRATQKVVGAAEANVGNVGGSRSMEPLTTIGEVSEKQDLLEIMRNGKVATTPEAEGHEASPERCTSRGGRRNSEPKGEEMEAMTAANFADVCFCAILELGAELAQPILLPQSSPLPVSLPLPSYKSRRIFPLSLLSLMYTKRNRSCSWSFLFLSLCTYVHICICKRPRGRLHRICRL</sequence>
<dbReference type="EMBL" id="LK028579">
    <property type="protein sequence ID" value="CDS19677.1"/>
    <property type="molecule type" value="Genomic_DNA"/>
</dbReference>
<evidence type="ECO:0000256" key="4">
    <source>
        <dbReference type="SAM" id="Phobius"/>
    </source>
</evidence>
<evidence type="ECO:0000313" key="7">
    <source>
        <dbReference type="Proteomes" id="UP000492820"/>
    </source>
</evidence>
<keyword evidence="1" id="KW-0433">Leucine-rich repeat</keyword>
<gene>
    <name evidence="8" type="primary">EGR_06534</name>
    <name evidence="6" type="ORF">EgrG_000500600</name>
</gene>
<accession>A0A068WHU4</accession>
<reference evidence="6" key="2">
    <citation type="submission" date="2014-06" db="EMBL/GenBank/DDBJ databases">
        <authorList>
            <person name="Aslett M."/>
        </authorList>
    </citation>
    <scope>NUCLEOTIDE SEQUENCE</scope>
</reference>
<dbReference type="WBParaSite" id="EgrG_000500600">
    <property type="protein sequence ID" value="EgrG_000500600"/>
    <property type="gene ID" value="EgrG_000500600"/>
</dbReference>
<keyword evidence="5" id="KW-0732">Signal</keyword>
<evidence type="ECO:0000313" key="6">
    <source>
        <dbReference type="EMBL" id="CDS19677.1"/>
    </source>
</evidence>
<dbReference type="PANTHER" id="PTHR45712">
    <property type="entry name" value="AGAP008170-PA"/>
    <property type="match status" value="1"/>
</dbReference>
<keyword evidence="4" id="KW-1133">Transmembrane helix</keyword>
<dbReference type="PANTHER" id="PTHR45712:SF22">
    <property type="entry name" value="INSULIN-LIKE GROWTH FACTOR-BINDING PROTEIN COMPLEX ACID LABILE SUBUNIT"/>
    <property type="match status" value="1"/>
</dbReference>
<reference evidence="6 7" key="1">
    <citation type="journal article" date="2013" name="Nature">
        <title>The genomes of four tapeworm species reveal adaptations to parasitism.</title>
        <authorList>
            <person name="Tsai I.J."/>
            <person name="Zarowiecki M."/>
            <person name="Holroyd N."/>
            <person name="Garciarrubio A."/>
            <person name="Sanchez-Flores A."/>
            <person name="Brooks K.L."/>
            <person name="Tracey A."/>
            <person name="Bobes R.J."/>
            <person name="Fragoso G."/>
            <person name="Sciutto E."/>
            <person name="Aslett M."/>
            <person name="Beasley H."/>
            <person name="Bennett H.M."/>
            <person name="Cai J."/>
            <person name="Camicia F."/>
            <person name="Clark R."/>
            <person name="Cucher M."/>
            <person name="De Silva N."/>
            <person name="Day T.A."/>
            <person name="Deplazes P."/>
            <person name="Estrada K."/>
            <person name="Fernandez C."/>
            <person name="Holland P.W."/>
            <person name="Hou J."/>
            <person name="Hu S."/>
            <person name="Huckvale T."/>
            <person name="Hung S.S."/>
            <person name="Kamenetzky L."/>
            <person name="Keane J.A."/>
            <person name="Kiss F."/>
            <person name="Koziol U."/>
            <person name="Lambert O."/>
            <person name="Liu K."/>
            <person name="Luo X."/>
            <person name="Luo Y."/>
            <person name="Macchiaroli N."/>
            <person name="Nichol S."/>
            <person name="Paps J."/>
            <person name="Parkinson J."/>
            <person name="Pouchkina-Stantcheva N."/>
            <person name="Riddiford N."/>
            <person name="Rosenzvit M."/>
            <person name="Salinas G."/>
            <person name="Wasmuth J.D."/>
            <person name="Zamanian M."/>
            <person name="Zheng Y."/>
            <person name="Cai X."/>
            <person name="Soberon X."/>
            <person name="Olson P.D."/>
            <person name="Laclette J.P."/>
            <person name="Brehm K."/>
            <person name="Berriman M."/>
            <person name="Garciarrubio A."/>
            <person name="Bobes R.J."/>
            <person name="Fragoso G."/>
            <person name="Sanchez-Flores A."/>
            <person name="Estrada K."/>
            <person name="Cevallos M.A."/>
            <person name="Morett E."/>
            <person name="Gonzalez V."/>
            <person name="Portillo T."/>
            <person name="Ochoa-Leyva A."/>
            <person name="Jose M.V."/>
            <person name="Sciutto E."/>
            <person name="Landa A."/>
            <person name="Jimenez L."/>
            <person name="Valdes V."/>
            <person name="Carrero J.C."/>
            <person name="Larralde C."/>
            <person name="Morales-Montor J."/>
            <person name="Limon-Lason J."/>
            <person name="Soberon X."/>
            <person name="Laclette J.P."/>
        </authorList>
    </citation>
    <scope>NUCLEOTIDE SEQUENCE [LARGE SCALE GENOMIC DNA]</scope>
</reference>
<dbReference type="InterPro" id="IPR050333">
    <property type="entry name" value="SLRP"/>
</dbReference>
<evidence type="ECO:0000256" key="1">
    <source>
        <dbReference type="ARBA" id="ARBA00022614"/>
    </source>
</evidence>
<evidence type="ECO:0000256" key="5">
    <source>
        <dbReference type="SAM" id="SignalP"/>
    </source>
</evidence>
<organism evidence="6">
    <name type="scientific">Echinococcus granulosus</name>
    <name type="common">Hydatid tapeworm</name>
    <dbReference type="NCBI Taxonomy" id="6210"/>
    <lineage>
        <taxon>Eukaryota</taxon>
        <taxon>Metazoa</taxon>
        <taxon>Spiralia</taxon>
        <taxon>Lophotrochozoa</taxon>
        <taxon>Platyhelminthes</taxon>
        <taxon>Cestoda</taxon>
        <taxon>Eucestoda</taxon>
        <taxon>Cyclophyllidea</taxon>
        <taxon>Taeniidae</taxon>
        <taxon>Echinococcus</taxon>
        <taxon>Echinococcus granulosus group</taxon>
    </lineage>
</organism>
<dbReference type="Pfam" id="PF13855">
    <property type="entry name" value="LRR_8"/>
    <property type="match status" value="3"/>
</dbReference>
<evidence type="ECO:0000256" key="3">
    <source>
        <dbReference type="SAM" id="MobiDB-lite"/>
    </source>
</evidence>
<evidence type="ECO:0000256" key="2">
    <source>
        <dbReference type="ARBA" id="ARBA00022737"/>
    </source>
</evidence>
<dbReference type="InterPro" id="IPR001611">
    <property type="entry name" value="Leu-rich_rpt"/>
</dbReference>
<keyword evidence="4" id="KW-0472">Membrane</keyword>
<dbReference type="InterPro" id="IPR032675">
    <property type="entry name" value="LRR_dom_sf"/>
</dbReference>
<evidence type="ECO:0000313" key="8">
    <source>
        <dbReference type="WBParaSite" id="EgrG_000500600"/>
    </source>
</evidence>
<name>A0A068WHU4_ECHGR</name>
<dbReference type="SMART" id="SM00369">
    <property type="entry name" value="LRR_TYP"/>
    <property type="match status" value="8"/>
</dbReference>
<dbReference type="OrthoDB" id="1055097at2759"/>
<feature type="region of interest" description="Disordered" evidence="3">
    <location>
        <begin position="605"/>
        <end position="634"/>
    </location>
</feature>
<dbReference type="InterPro" id="IPR003591">
    <property type="entry name" value="Leu-rich_rpt_typical-subtyp"/>
</dbReference>
<dbReference type="PROSITE" id="PS51450">
    <property type="entry name" value="LRR"/>
    <property type="match status" value="1"/>
</dbReference>
<feature type="transmembrane region" description="Helical" evidence="4">
    <location>
        <begin position="528"/>
        <end position="551"/>
    </location>
</feature>
<reference evidence="8" key="3">
    <citation type="submission" date="2020-10" db="UniProtKB">
        <authorList>
            <consortium name="WormBaseParasite"/>
        </authorList>
    </citation>
    <scope>IDENTIFICATION</scope>
</reference>
<keyword evidence="2" id="KW-0677">Repeat</keyword>
<feature type="signal peptide" evidence="5">
    <location>
        <begin position="1"/>
        <end position="26"/>
    </location>
</feature>
<dbReference type="SUPFAM" id="SSF52058">
    <property type="entry name" value="L domain-like"/>
    <property type="match status" value="1"/>
</dbReference>
<proteinExistence type="predicted"/>